<keyword evidence="2" id="KW-1185">Reference proteome</keyword>
<reference evidence="2" key="1">
    <citation type="journal article" date="2023" name="G3 (Bethesda)">
        <title>Genome assembly and association tests identify interacting loci associated with vigor, precocity, and sex in interspecific pistachio rootstocks.</title>
        <authorList>
            <person name="Palmer W."/>
            <person name="Jacygrad E."/>
            <person name="Sagayaradj S."/>
            <person name="Cavanaugh K."/>
            <person name="Han R."/>
            <person name="Bertier L."/>
            <person name="Beede B."/>
            <person name="Kafkas S."/>
            <person name="Golino D."/>
            <person name="Preece J."/>
            <person name="Michelmore R."/>
        </authorList>
    </citation>
    <scope>NUCLEOTIDE SEQUENCE [LARGE SCALE GENOMIC DNA]</scope>
</reference>
<name>A0ACC0ZCL7_9ROSI</name>
<dbReference type="Proteomes" id="UP001163603">
    <property type="component" value="Chromosome 2"/>
</dbReference>
<gene>
    <name evidence="1" type="ORF">Pint_15080</name>
</gene>
<dbReference type="EMBL" id="CM047737">
    <property type="protein sequence ID" value="KAJ0047994.1"/>
    <property type="molecule type" value="Genomic_DNA"/>
</dbReference>
<sequence>MKEENYQIVRAAPRRRDEEYAAAVKQGKPFRKEKSSKCLVYFLVLIVSLGAIVLILASIFLRAKTPEFEIKSVMVNRLTHGNASSPSFNATLVAELTMENNNFGSFKFQNGSGSLWYGIVTVGDMKIGEGLVRARETKTMKINIQVGSNGVLNNTNLTSDINSGMLKLSSHAELHGRVNLFNFVKKKKSPEMSCSMTLNLTSHAAQDLVCN</sequence>
<protein>
    <submittedName>
        <fullName evidence="1">Uncharacterized protein</fullName>
    </submittedName>
</protein>
<organism evidence="1 2">
    <name type="scientific">Pistacia integerrima</name>
    <dbReference type="NCBI Taxonomy" id="434235"/>
    <lineage>
        <taxon>Eukaryota</taxon>
        <taxon>Viridiplantae</taxon>
        <taxon>Streptophyta</taxon>
        <taxon>Embryophyta</taxon>
        <taxon>Tracheophyta</taxon>
        <taxon>Spermatophyta</taxon>
        <taxon>Magnoliopsida</taxon>
        <taxon>eudicotyledons</taxon>
        <taxon>Gunneridae</taxon>
        <taxon>Pentapetalae</taxon>
        <taxon>rosids</taxon>
        <taxon>malvids</taxon>
        <taxon>Sapindales</taxon>
        <taxon>Anacardiaceae</taxon>
        <taxon>Pistacia</taxon>
    </lineage>
</organism>
<evidence type="ECO:0000313" key="2">
    <source>
        <dbReference type="Proteomes" id="UP001163603"/>
    </source>
</evidence>
<evidence type="ECO:0000313" key="1">
    <source>
        <dbReference type="EMBL" id="KAJ0047994.1"/>
    </source>
</evidence>
<comment type="caution">
    <text evidence="1">The sequence shown here is derived from an EMBL/GenBank/DDBJ whole genome shotgun (WGS) entry which is preliminary data.</text>
</comment>
<proteinExistence type="predicted"/>
<accession>A0ACC0ZCL7</accession>